<comment type="caution">
    <text evidence="1">The sequence shown here is derived from an EMBL/GenBank/DDBJ whole genome shotgun (WGS) entry which is preliminary data.</text>
</comment>
<evidence type="ECO:0008006" key="3">
    <source>
        <dbReference type="Google" id="ProtNLM"/>
    </source>
</evidence>
<evidence type="ECO:0000313" key="1">
    <source>
        <dbReference type="EMBL" id="ETW94771.1"/>
    </source>
</evidence>
<dbReference type="GO" id="GO:0003824">
    <property type="term" value="F:catalytic activity"/>
    <property type="evidence" value="ECO:0007669"/>
    <property type="project" value="UniProtKB-ARBA"/>
</dbReference>
<gene>
    <name evidence="1" type="ORF">ETSY1_33430</name>
</gene>
<proteinExistence type="predicted"/>
<keyword evidence="2" id="KW-1185">Reference proteome</keyword>
<sequence length="244" mass="26531">MYDNVTLERDGHIAIVTMQRPDRRNSLSDPMLLDLSAALRELVDDRQIGAVVFTGAPPVFSAGADSPSLKRAATESERRQVFGSRQTQFRRLFGRVTNQLEQLDQPVICAVNGHAVGGGWGLTLGCDFRFAAEEAQFWLPEVDLGTPLGVGSTMRLVRLAGEAMAKEIIMGCARYTADQVKAMGLLHRVVPKDDLMQEAMAYAQHLASKPAQALMQVKANINAIARTAVAPVMVEPAGLLTRES</sequence>
<name>W4LBT5_ENTF1</name>
<accession>W4LBT5</accession>
<reference evidence="1 2" key="1">
    <citation type="journal article" date="2014" name="Nature">
        <title>An environmental bacterial taxon with a large and distinct metabolic repertoire.</title>
        <authorList>
            <person name="Wilson M.C."/>
            <person name="Mori T."/>
            <person name="Ruckert C."/>
            <person name="Uria A.R."/>
            <person name="Helf M.J."/>
            <person name="Takada K."/>
            <person name="Gernert C."/>
            <person name="Steffens U.A."/>
            <person name="Heycke N."/>
            <person name="Schmitt S."/>
            <person name="Rinke C."/>
            <person name="Helfrich E.J."/>
            <person name="Brachmann A.O."/>
            <person name="Gurgui C."/>
            <person name="Wakimoto T."/>
            <person name="Kracht M."/>
            <person name="Crusemann M."/>
            <person name="Hentschel U."/>
            <person name="Abe I."/>
            <person name="Matsunaga S."/>
            <person name="Kalinowski J."/>
            <person name="Takeyama H."/>
            <person name="Piel J."/>
        </authorList>
    </citation>
    <scope>NUCLEOTIDE SEQUENCE [LARGE SCALE GENOMIC DNA]</scope>
    <source>
        <strain evidence="2">TSY1</strain>
    </source>
</reference>
<dbReference type="Gene3D" id="3.90.226.10">
    <property type="entry name" value="2-enoyl-CoA Hydratase, Chain A, domain 1"/>
    <property type="match status" value="1"/>
</dbReference>
<evidence type="ECO:0000313" key="2">
    <source>
        <dbReference type="Proteomes" id="UP000019141"/>
    </source>
</evidence>
<dbReference type="HOGENOM" id="CLU_009834_7_6_7"/>
<dbReference type="AlphaFoldDB" id="W4LBT5"/>
<dbReference type="SUPFAM" id="SSF52096">
    <property type="entry name" value="ClpP/crotonase"/>
    <property type="match status" value="1"/>
</dbReference>
<dbReference type="InterPro" id="IPR029045">
    <property type="entry name" value="ClpP/crotonase-like_dom_sf"/>
</dbReference>
<organism evidence="1 2">
    <name type="scientific">Entotheonella factor</name>
    <dbReference type="NCBI Taxonomy" id="1429438"/>
    <lineage>
        <taxon>Bacteria</taxon>
        <taxon>Pseudomonadati</taxon>
        <taxon>Nitrospinota/Tectimicrobiota group</taxon>
        <taxon>Candidatus Tectimicrobiota</taxon>
        <taxon>Candidatus Entotheonellia</taxon>
        <taxon>Candidatus Entotheonellales</taxon>
        <taxon>Candidatus Entotheonellaceae</taxon>
        <taxon>Candidatus Entotheonella</taxon>
    </lineage>
</organism>
<dbReference type="PANTHER" id="PTHR11941">
    <property type="entry name" value="ENOYL-COA HYDRATASE-RELATED"/>
    <property type="match status" value="1"/>
</dbReference>
<dbReference type="Proteomes" id="UP000019141">
    <property type="component" value="Unassembled WGS sequence"/>
</dbReference>
<dbReference type="Pfam" id="PF00378">
    <property type="entry name" value="ECH_1"/>
    <property type="match status" value="1"/>
</dbReference>
<dbReference type="InterPro" id="IPR001753">
    <property type="entry name" value="Enoyl-CoA_hydra/iso"/>
</dbReference>
<dbReference type="GO" id="GO:0006635">
    <property type="term" value="P:fatty acid beta-oxidation"/>
    <property type="evidence" value="ECO:0007669"/>
    <property type="project" value="TreeGrafter"/>
</dbReference>
<dbReference type="EMBL" id="AZHW01001008">
    <property type="protein sequence ID" value="ETW94771.1"/>
    <property type="molecule type" value="Genomic_DNA"/>
</dbReference>
<dbReference type="PANTHER" id="PTHR11941:SF54">
    <property type="entry name" value="ENOYL-COA HYDRATASE, MITOCHONDRIAL"/>
    <property type="match status" value="1"/>
</dbReference>
<dbReference type="CDD" id="cd06558">
    <property type="entry name" value="crotonase-like"/>
    <property type="match status" value="1"/>
</dbReference>
<protein>
    <recommendedName>
        <fullName evidence="3">Enoyl-CoA hydratase</fullName>
    </recommendedName>
</protein>